<evidence type="ECO:0000259" key="2">
    <source>
        <dbReference type="Pfam" id="PF02709"/>
    </source>
</evidence>
<accession>A0ABP7HTM4</accession>
<dbReference type="SUPFAM" id="SSF53448">
    <property type="entry name" value="Nucleotide-diphospho-sugar transferases"/>
    <property type="match status" value="1"/>
</dbReference>
<gene>
    <name evidence="3" type="ORF">GCM10022403_034690</name>
</gene>
<dbReference type="EMBL" id="BAABDE010000016">
    <property type="protein sequence ID" value="GAA3797892.1"/>
    <property type="molecule type" value="Genomic_DNA"/>
</dbReference>
<evidence type="ECO:0000313" key="3">
    <source>
        <dbReference type="EMBL" id="GAA3797892.1"/>
    </source>
</evidence>
<keyword evidence="4" id="KW-1185">Reference proteome</keyword>
<comment type="caution">
    <text evidence="3">The sequence shown here is derived from an EMBL/GenBank/DDBJ whole genome shotgun (WGS) entry which is preliminary data.</text>
</comment>
<feature type="domain" description="Galactosyltransferase C-terminal" evidence="2">
    <location>
        <begin position="309"/>
        <end position="344"/>
    </location>
</feature>
<dbReference type="InterPro" id="IPR029044">
    <property type="entry name" value="Nucleotide-diphossugar_trans"/>
</dbReference>
<dbReference type="InterPro" id="IPR027791">
    <property type="entry name" value="Galactosyl_T_C"/>
</dbReference>
<evidence type="ECO:0000256" key="1">
    <source>
        <dbReference type="ARBA" id="ARBA00022679"/>
    </source>
</evidence>
<proteinExistence type="predicted"/>
<dbReference type="GO" id="GO:0016757">
    <property type="term" value="F:glycosyltransferase activity"/>
    <property type="evidence" value="ECO:0007669"/>
    <property type="project" value="UniProtKB-KW"/>
</dbReference>
<organism evidence="3 4">
    <name type="scientific">Streptomyces coacervatus</name>
    <dbReference type="NCBI Taxonomy" id="647381"/>
    <lineage>
        <taxon>Bacteria</taxon>
        <taxon>Bacillati</taxon>
        <taxon>Actinomycetota</taxon>
        <taxon>Actinomycetes</taxon>
        <taxon>Kitasatosporales</taxon>
        <taxon>Streptomycetaceae</taxon>
        <taxon>Streptomyces</taxon>
    </lineage>
</organism>
<name>A0ABP7HTM4_9ACTN</name>
<evidence type="ECO:0000313" key="4">
    <source>
        <dbReference type="Proteomes" id="UP001501009"/>
    </source>
</evidence>
<keyword evidence="1" id="KW-0808">Transferase</keyword>
<dbReference type="Pfam" id="PF02709">
    <property type="entry name" value="Glyco_transf_7C"/>
    <property type="match status" value="1"/>
</dbReference>
<dbReference type="Gene3D" id="3.90.550.10">
    <property type="entry name" value="Spore Coat Polysaccharide Biosynthesis Protein SpsA, Chain A"/>
    <property type="match status" value="1"/>
</dbReference>
<sequence>MVQLMPNDTRTLAKAVADSIVVWEDIAAKGAAIVFWKWSREWLEPVSQSLADISDLEVSESATRLRKNPGDGKAYADLQRDLCRLADRSPDAVRDLFSIAWRGECNSRLGYYAGNAYDPGTPELSLDDVRKIAAPPAATGTGEGASVLVVVPFRDSSDTGYRIRNIIACLQAIADQSVSRDHYDVTVVECDEKPRWKSLLEPLADNYLFAPHVGPFNRSWAINTGVRNSPGDHDVICMLDSDVFADRDFIERNMERFLRPGVQALLPYREMFCLDPQATGAALSDRLERRLAAPAEERLRGFLVRRPPGLCMWIRHTAFDRVAGMDERYEGWGGEDTDFALRLSVNAPLDRHDDRLIHLYHPSSSSLVDGKVVNAHIPLMTWPKDSEIGRIDRYADTVRNQEG</sequence>
<protein>
    <submittedName>
        <fullName evidence="3">Galactosyltransferase-related protein</fullName>
    </submittedName>
</protein>
<reference evidence="4" key="1">
    <citation type="journal article" date="2019" name="Int. J. Syst. Evol. Microbiol.">
        <title>The Global Catalogue of Microorganisms (GCM) 10K type strain sequencing project: providing services to taxonomists for standard genome sequencing and annotation.</title>
        <authorList>
            <consortium name="The Broad Institute Genomics Platform"/>
            <consortium name="The Broad Institute Genome Sequencing Center for Infectious Disease"/>
            <person name="Wu L."/>
            <person name="Ma J."/>
        </authorList>
    </citation>
    <scope>NUCLEOTIDE SEQUENCE [LARGE SCALE GENOMIC DNA]</scope>
    <source>
        <strain evidence="4">JCM 17138</strain>
    </source>
</reference>
<dbReference type="Proteomes" id="UP001501009">
    <property type="component" value="Unassembled WGS sequence"/>
</dbReference>
<keyword evidence="3" id="KW-0328">Glycosyltransferase</keyword>